<dbReference type="OrthoDB" id="3064471at2759"/>
<dbReference type="EMBL" id="AWSO01000736">
    <property type="protein sequence ID" value="ESK87804.1"/>
    <property type="molecule type" value="Genomic_DNA"/>
</dbReference>
<sequence>MHCNQKKFNNKTYKTHSLGHYPWAVQYWGATDVFSTQAGEREHMHVKHLYHVTNKQHVEEQIGTHVMCQVRMKQAEEYQREQKEGVVEPVDYEEMPAIDPDKHHQISSSQKDPINPYYWTKTNNTDPSLMNFKQDLQAHLLQCLHGSPSDMQYEPQHLCLASIANNKIYEHKTMQLYYSTYDLW</sequence>
<dbReference type="Proteomes" id="UP000017559">
    <property type="component" value="Unassembled WGS sequence"/>
</dbReference>
<dbReference type="HOGENOM" id="CLU_1468551_0_0_1"/>
<evidence type="ECO:0000313" key="1">
    <source>
        <dbReference type="EMBL" id="ESK87804.1"/>
    </source>
</evidence>
<proteinExistence type="predicted"/>
<evidence type="ECO:0000313" key="2">
    <source>
        <dbReference type="Proteomes" id="UP000017559"/>
    </source>
</evidence>
<accession>V2Y803</accession>
<reference evidence="1 2" key="1">
    <citation type="journal article" date="2014" name="BMC Genomics">
        <title>Genome and secretome analysis of the hemibiotrophic fungal pathogen, Moniliophthora roreri, which causes frosty pod rot disease of cacao: mechanisms of the biotrophic and necrotrophic phases.</title>
        <authorList>
            <person name="Meinhardt L.W."/>
            <person name="Costa G.G.L."/>
            <person name="Thomazella D.P.T."/>
            <person name="Teixeira P.J.P.L."/>
            <person name="Carazzolle M.F."/>
            <person name="Schuster S.C."/>
            <person name="Carlson J.E."/>
            <person name="Guiltinan M.J."/>
            <person name="Mieczkowski P."/>
            <person name="Farmer A."/>
            <person name="Ramaraj T."/>
            <person name="Crozier J."/>
            <person name="Davis R.E."/>
            <person name="Shao J."/>
            <person name="Melnick R.L."/>
            <person name="Pereira G.A.G."/>
            <person name="Bailey B.A."/>
        </authorList>
    </citation>
    <scope>NUCLEOTIDE SEQUENCE [LARGE SCALE GENOMIC DNA]</scope>
    <source>
        <strain evidence="1 2">MCA 2997</strain>
    </source>
</reference>
<dbReference type="STRING" id="1381753.V2Y803"/>
<gene>
    <name evidence="1" type="ORF">Moror_15344</name>
</gene>
<keyword evidence="2" id="KW-1185">Reference proteome</keyword>
<dbReference type="AlphaFoldDB" id="V2Y803"/>
<organism evidence="1 2">
    <name type="scientific">Moniliophthora roreri (strain MCA 2997)</name>
    <name type="common">Cocoa frosty pod rot fungus</name>
    <name type="synonym">Crinipellis roreri</name>
    <dbReference type="NCBI Taxonomy" id="1381753"/>
    <lineage>
        <taxon>Eukaryota</taxon>
        <taxon>Fungi</taxon>
        <taxon>Dikarya</taxon>
        <taxon>Basidiomycota</taxon>
        <taxon>Agaricomycotina</taxon>
        <taxon>Agaricomycetes</taxon>
        <taxon>Agaricomycetidae</taxon>
        <taxon>Agaricales</taxon>
        <taxon>Marasmiineae</taxon>
        <taxon>Marasmiaceae</taxon>
        <taxon>Moniliophthora</taxon>
    </lineage>
</organism>
<dbReference type="KEGG" id="mrr:Moror_15344"/>
<protein>
    <submittedName>
        <fullName evidence="1">Uncharacterized protein</fullName>
    </submittedName>
</protein>
<name>V2Y803_MONRO</name>
<comment type="caution">
    <text evidence="1">The sequence shown here is derived from an EMBL/GenBank/DDBJ whole genome shotgun (WGS) entry which is preliminary data.</text>
</comment>